<name>A0A8S1T6I9_PAROT</name>
<dbReference type="AlphaFoldDB" id="A0A8S1T6I9"/>
<sequence>MKIRILTVEHIMISITRMENGQNQEKFLSNSYIPHGDEYKINKKIDKWDINYRFSSIYQFEWIVGGSYNQDGIKNVLWIDLIGNFYRQRQVMFKGEYQNNQNGGGSYDKTGIKKGKWIELSNKFQIIYQGMYQNGKKVDKRISILGSLINLKNQLIMMSRELKLDCNQKLAQVFQVFKSIIFSSFQFKLSYISRICVIVRSLLEIKQVNLILLSQ</sequence>
<protein>
    <submittedName>
        <fullName evidence="1">Uncharacterized protein</fullName>
    </submittedName>
</protein>
<evidence type="ECO:0000313" key="2">
    <source>
        <dbReference type="Proteomes" id="UP000683925"/>
    </source>
</evidence>
<proteinExistence type="predicted"/>
<dbReference type="Proteomes" id="UP000683925">
    <property type="component" value="Unassembled WGS sequence"/>
</dbReference>
<evidence type="ECO:0000313" key="1">
    <source>
        <dbReference type="EMBL" id="CAD8146614.1"/>
    </source>
</evidence>
<accession>A0A8S1T6I9</accession>
<keyword evidence="2" id="KW-1185">Reference proteome</keyword>
<dbReference type="PANTHER" id="PTHR33706:SF1">
    <property type="entry name" value="TPR REPEAT PROTEIN"/>
    <property type="match status" value="1"/>
</dbReference>
<dbReference type="EMBL" id="CAJJDP010000018">
    <property type="protein sequence ID" value="CAD8146614.1"/>
    <property type="molecule type" value="Genomic_DNA"/>
</dbReference>
<reference evidence="1" key="1">
    <citation type="submission" date="2021-01" db="EMBL/GenBank/DDBJ databases">
        <authorList>
            <consortium name="Genoscope - CEA"/>
            <person name="William W."/>
        </authorList>
    </citation>
    <scope>NUCLEOTIDE SEQUENCE</scope>
</reference>
<comment type="caution">
    <text evidence="1">The sequence shown here is derived from an EMBL/GenBank/DDBJ whole genome shotgun (WGS) entry which is preliminary data.</text>
</comment>
<gene>
    <name evidence="1" type="ORF">POCTA_138.1.T0180399</name>
</gene>
<organism evidence="1 2">
    <name type="scientific">Paramecium octaurelia</name>
    <dbReference type="NCBI Taxonomy" id="43137"/>
    <lineage>
        <taxon>Eukaryota</taxon>
        <taxon>Sar</taxon>
        <taxon>Alveolata</taxon>
        <taxon>Ciliophora</taxon>
        <taxon>Intramacronucleata</taxon>
        <taxon>Oligohymenophorea</taxon>
        <taxon>Peniculida</taxon>
        <taxon>Parameciidae</taxon>
        <taxon>Paramecium</taxon>
    </lineage>
</organism>
<dbReference type="PANTHER" id="PTHR33706">
    <property type="entry name" value="MORN VARIANT REPEAT PROTEIN"/>
    <property type="match status" value="1"/>
</dbReference>